<keyword evidence="4" id="KW-1185">Reference proteome</keyword>
<sequence length="646" mass="75194">MSSFCSSGFQYSSTIGSRHSKSETVFVSSFSTRRLKCSFHDAMLLNLDAFLIHSPEDFLQKDCKDRHLFFIYKRDNYFCFGSREKKMHYQISRQSNCSQYIDICLEINCYADQVVHLQLAAWRPGRYELANYAQKIRGFNVSFEGKPIGWSKKSKDLWLFQAIEAGTYQIKYQFYCNQMDAGGSWSDDTQLYLNFSNFAFDVLEIQDEKINIEIKIPETYQVATSMEKTGKNSWNAQNYQSLMDSPLLASIDLKHHSYQVKNSTFHLWFNGEIHFEVDYFINVFRKFTEKQIQAFGEFPAENYHFIFQLLPYKHYHGVEHAFSTVITFGPAKSLKEKKELDELIGVSSHELYHFWNVCRIRPKEMRPYDLSKETYLDSGLVLEGVTTYMGDLFLLKSGYFALEDYLKILQKQTQKEIDQFGWRNQSILDSSLDLWLDGYKAGIPDKKVNIYNRGVLISLCLDLILHKNGSSLSRVMKFMWERFGKSGSGYSMTDFYGLLKTESGHSQEMKDFIELFSSPGKDLLPELQKQLAWMGIALTFDYTSGPLLHHWGIRCEQEGKVTHIHPESMAYFSMMIGDKILSINQKPFSPEALQVEECLIIRVDRFGRELIINLQKDPSAPFYPIVNLLITTSTFLREKWMGNQNI</sequence>
<keyword evidence="3" id="KW-0482">Metalloprotease</keyword>
<dbReference type="GO" id="GO:0008237">
    <property type="term" value="F:metallopeptidase activity"/>
    <property type="evidence" value="ECO:0007669"/>
    <property type="project" value="UniProtKB-KW"/>
</dbReference>
<reference evidence="3 4" key="1">
    <citation type="submission" date="2018-03" db="EMBL/GenBank/DDBJ databases">
        <title>Genomic Encyclopedia of Archaeal and Bacterial Type Strains, Phase II (KMG-II): from individual species to whole genera.</title>
        <authorList>
            <person name="Goeker M."/>
        </authorList>
    </citation>
    <scope>NUCLEOTIDE SEQUENCE [LARGE SCALE GENOMIC DNA]</scope>
    <source>
        <strain evidence="3 4">DSM 28057</strain>
    </source>
</reference>
<dbReference type="InterPro" id="IPR027268">
    <property type="entry name" value="Peptidase_M4/M1_CTD_sf"/>
</dbReference>
<dbReference type="Gene3D" id="1.10.390.10">
    <property type="entry name" value="Neutral Protease Domain 2"/>
    <property type="match status" value="1"/>
</dbReference>
<proteinExistence type="predicted"/>
<dbReference type="AlphaFoldDB" id="A0A2P8E3E0"/>
<organism evidence="3 4">
    <name type="scientific">Cecembia rubra</name>
    <dbReference type="NCBI Taxonomy" id="1485585"/>
    <lineage>
        <taxon>Bacteria</taxon>
        <taxon>Pseudomonadati</taxon>
        <taxon>Bacteroidota</taxon>
        <taxon>Cytophagia</taxon>
        <taxon>Cytophagales</taxon>
        <taxon>Cyclobacteriaceae</taxon>
        <taxon>Cecembia</taxon>
    </lineage>
</organism>
<evidence type="ECO:0000259" key="2">
    <source>
        <dbReference type="Pfam" id="PF17899"/>
    </source>
</evidence>
<dbReference type="Pfam" id="PF17899">
    <property type="entry name" value="Peptidase_M61_N"/>
    <property type="match status" value="1"/>
</dbReference>
<keyword evidence="3" id="KW-0378">Hydrolase</keyword>
<feature type="domain" description="Peptidase M61 catalytic" evidence="1">
    <location>
        <begin position="343"/>
        <end position="457"/>
    </location>
</feature>
<dbReference type="InterPro" id="IPR040756">
    <property type="entry name" value="Peptidase_M61_N"/>
</dbReference>
<dbReference type="SUPFAM" id="SSF55486">
    <property type="entry name" value="Metalloproteases ('zincins'), catalytic domain"/>
    <property type="match status" value="1"/>
</dbReference>
<name>A0A2P8E3E0_9BACT</name>
<evidence type="ECO:0000259" key="1">
    <source>
        <dbReference type="Pfam" id="PF05299"/>
    </source>
</evidence>
<evidence type="ECO:0000313" key="3">
    <source>
        <dbReference type="EMBL" id="PSL03991.1"/>
    </source>
</evidence>
<dbReference type="Pfam" id="PF05299">
    <property type="entry name" value="Peptidase_M61"/>
    <property type="match status" value="1"/>
</dbReference>
<feature type="domain" description="Peptidase M61 N-terminal" evidence="2">
    <location>
        <begin position="88"/>
        <end position="250"/>
    </location>
</feature>
<comment type="caution">
    <text evidence="3">The sequence shown here is derived from an EMBL/GenBank/DDBJ whole genome shotgun (WGS) entry which is preliminary data.</text>
</comment>
<evidence type="ECO:0000313" key="4">
    <source>
        <dbReference type="Proteomes" id="UP000240708"/>
    </source>
</evidence>
<dbReference type="GO" id="GO:0006508">
    <property type="term" value="P:proteolysis"/>
    <property type="evidence" value="ECO:0007669"/>
    <property type="project" value="UniProtKB-KW"/>
</dbReference>
<keyword evidence="3" id="KW-0645">Protease</keyword>
<gene>
    <name evidence="3" type="ORF">CLV48_106232</name>
</gene>
<accession>A0A2P8E3E0</accession>
<dbReference type="Proteomes" id="UP000240708">
    <property type="component" value="Unassembled WGS sequence"/>
</dbReference>
<dbReference type="EMBL" id="PYGF01000006">
    <property type="protein sequence ID" value="PSL03991.1"/>
    <property type="molecule type" value="Genomic_DNA"/>
</dbReference>
<dbReference type="InterPro" id="IPR007963">
    <property type="entry name" value="Peptidase_M61_catalytic"/>
</dbReference>
<dbReference type="Gene3D" id="2.60.40.3650">
    <property type="match status" value="1"/>
</dbReference>
<protein>
    <submittedName>
        <fullName evidence="3">Putative metalloprotease with PDZ domain</fullName>
    </submittedName>
</protein>